<dbReference type="InterPro" id="IPR000626">
    <property type="entry name" value="Ubiquitin-like_dom"/>
</dbReference>
<dbReference type="CDD" id="cd17039">
    <property type="entry name" value="Ubl_ubiquitin_like"/>
    <property type="match status" value="1"/>
</dbReference>
<evidence type="ECO:0000313" key="3">
    <source>
        <dbReference type="Proteomes" id="UP000649617"/>
    </source>
</evidence>
<dbReference type="InterPro" id="IPR025197">
    <property type="entry name" value="DUF4116"/>
</dbReference>
<dbReference type="Gene3D" id="3.10.20.90">
    <property type="entry name" value="Phosphatidylinositol 3-kinase Catalytic Subunit, Chain A, domain 1"/>
    <property type="match status" value="1"/>
</dbReference>
<dbReference type="Proteomes" id="UP000649617">
    <property type="component" value="Unassembled WGS sequence"/>
</dbReference>
<name>A0A812VJZ6_SYMPI</name>
<gene>
    <name evidence="2" type="ORF">SPIL2461_LOCUS16466</name>
</gene>
<keyword evidence="3" id="KW-1185">Reference proteome</keyword>
<evidence type="ECO:0000313" key="2">
    <source>
        <dbReference type="EMBL" id="CAE7628535.1"/>
    </source>
</evidence>
<feature type="non-terminal residue" evidence="2">
    <location>
        <position position="353"/>
    </location>
</feature>
<dbReference type="Pfam" id="PF13475">
    <property type="entry name" value="DUF4116"/>
    <property type="match status" value="4"/>
</dbReference>
<organism evidence="2 3">
    <name type="scientific">Symbiodinium pilosum</name>
    <name type="common">Dinoflagellate</name>
    <dbReference type="NCBI Taxonomy" id="2952"/>
    <lineage>
        <taxon>Eukaryota</taxon>
        <taxon>Sar</taxon>
        <taxon>Alveolata</taxon>
        <taxon>Dinophyceae</taxon>
        <taxon>Suessiales</taxon>
        <taxon>Symbiodiniaceae</taxon>
        <taxon>Symbiodinium</taxon>
    </lineage>
</organism>
<dbReference type="EMBL" id="CAJNIZ010042607">
    <property type="protein sequence ID" value="CAE7628535.1"/>
    <property type="molecule type" value="Genomic_DNA"/>
</dbReference>
<accession>A0A812VJZ6</accession>
<dbReference type="SUPFAM" id="SSF54236">
    <property type="entry name" value="Ubiquitin-like"/>
    <property type="match status" value="1"/>
</dbReference>
<comment type="caution">
    <text evidence="2">The sequence shown here is derived from an EMBL/GenBank/DDBJ whole genome shotgun (WGS) entry which is preliminary data.</text>
</comment>
<protein>
    <recommendedName>
        <fullName evidence="1">Ubiquitin-like domain-containing protein</fullName>
    </recommendedName>
</protein>
<dbReference type="OrthoDB" id="431641at2759"/>
<dbReference type="AlphaFoldDB" id="A0A812VJZ6"/>
<proteinExistence type="predicted"/>
<dbReference type="InterPro" id="IPR029071">
    <property type="entry name" value="Ubiquitin-like_domsf"/>
</dbReference>
<evidence type="ECO:0000259" key="1">
    <source>
        <dbReference type="PROSITE" id="PS50053"/>
    </source>
</evidence>
<dbReference type="Pfam" id="PF00240">
    <property type="entry name" value="ubiquitin"/>
    <property type="match status" value="1"/>
</dbReference>
<reference evidence="2" key="1">
    <citation type="submission" date="2021-02" db="EMBL/GenBank/DDBJ databases">
        <authorList>
            <person name="Dougan E. K."/>
            <person name="Rhodes N."/>
            <person name="Thang M."/>
            <person name="Chan C."/>
        </authorList>
    </citation>
    <scope>NUCLEOTIDE SEQUENCE</scope>
</reference>
<sequence>MENRIRVRILRGLSSRVVLEVDMDPQSTVFEVMMAIKRKTGMHWRRQRLLYACKALGEAQSLAEITEGPELEVSLVHMDHSMLEPISDRETLHVILKHDGEGLNYATKELKNDRDMVLAAVRQNGRALRHAWGDVPNDEEIVNLAMANDLMSFGFAGPVMRKNRDLAKKVCETDVNMVRYVHGELLKDATFMLPIVEMDGLKLQFVKKATPELIMTAVKQNGLALEFVSSVLRSQPVVMAAVAQNGHALRFAGKFRNQEEVVLSAVEQDPHALKHVTAKDLARSAVKTHPHALKFARSEFLNDADVVSAAFEADKTSLRYSCKAAMLEMIKRYPGESLLKYAKGSLQEDVDVL</sequence>
<dbReference type="PROSITE" id="PS50053">
    <property type="entry name" value="UBIQUITIN_2"/>
    <property type="match status" value="1"/>
</dbReference>
<feature type="domain" description="Ubiquitin-like" evidence="1">
    <location>
        <begin position="3"/>
        <end position="76"/>
    </location>
</feature>